<evidence type="ECO:0000256" key="2">
    <source>
        <dbReference type="ARBA" id="ARBA00005156"/>
    </source>
</evidence>
<dbReference type="Gene3D" id="3.40.50.11840">
    <property type="entry name" value="Diphthamide synthesis DPH1/DPH2 domain 1"/>
    <property type="match status" value="1"/>
</dbReference>
<comment type="caution">
    <text evidence="7">The sequence shown here is derived from an EMBL/GenBank/DDBJ whole genome shotgun (WGS) entry which is preliminary data.</text>
</comment>
<evidence type="ECO:0000313" key="8">
    <source>
        <dbReference type="Proteomes" id="UP001214638"/>
    </source>
</evidence>
<proteinExistence type="inferred from homology"/>
<dbReference type="PANTHER" id="PTHR10762">
    <property type="entry name" value="DIPHTHAMIDE BIOSYNTHESIS PROTEIN"/>
    <property type="match status" value="1"/>
</dbReference>
<dbReference type="GO" id="GO:0017183">
    <property type="term" value="P:protein histidyl modification to diphthamide"/>
    <property type="evidence" value="ECO:0007669"/>
    <property type="project" value="InterPro"/>
</dbReference>
<dbReference type="AlphaFoldDB" id="A0AAD9PJD4"/>
<dbReference type="InterPro" id="IPR016435">
    <property type="entry name" value="DPH1/DPH2"/>
</dbReference>
<dbReference type="Proteomes" id="UP001214638">
    <property type="component" value="Unassembled WGS sequence"/>
</dbReference>
<evidence type="ECO:0000256" key="1">
    <source>
        <dbReference type="ARBA" id="ARBA00001966"/>
    </source>
</evidence>
<dbReference type="RefSeq" id="XP_067802593.1">
    <property type="nucleotide sequence ID" value="XM_067947371.1"/>
</dbReference>
<comment type="pathway">
    <text evidence="2">Protein modification; peptidyl-diphthamide biosynthesis.</text>
</comment>
<sequence>MQQSIQKVVNEIEVKSYKHIAIQCSNVNKAAELCLELQDIFNHKNKKEVQFYVIGDVLIGNCCTDLIAARRCQADLILHIDYSCQSRFDIDTPIRYIFSKYYFNPKDVIDKLKCIIDETRVDKILLVYNPSLHHAIDNVIKGLNIDIYVAKCFEDYQANDSNEECPTQLLGGRYIYRNNERVRIDWSDNKLLICFLNVAGECETLIKQIALESCGCMFKVLEIESNGINQIDMDRYGDELRMRRYVKIEKLYNSSTIGLLTIPKCLSVCNELRQRLSKVLKINGKKCYTFSINHLTEAKLRNFPNVDIFCLLSCAQTSLSLPEEINKMIVFPFELLVACNVLDWSTNYIFEFTQLLPYLDINHDKEGVVLNTELGVIYNRQELIERGNLFFESLTSNSNRTYKGLDPLHGLDENTTITKGSDGIACGYKHEYSAT</sequence>
<keyword evidence="8" id="KW-1185">Reference proteome</keyword>
<evidence type="ECO:0000313" key="7">
    <source>
        <dbReference type="EMBL" id="KAK2195750.1"/>
    </source>
</evidence>
<dbReference type="KEGG" id="bdw:94336642"/>
<dbReference type="GO" id="GO:0046872">
    <property type="term" value="F:metal ion binding"/>
    <property type="evidence" value="ECO:0007669"/>
    <property type="project" value="UniProtKB-KW"/>
</dbReference>
<evidence type="ECO:0000256" key="3">
    <source>
        <dbReference type="ARBA" id="ARBA00006179"/>
    </source>
</evidence>
<dbReference type="Gene3D" id="3.40.50.11860">
    <property type="entry name" value="Diphthamide synthesis DPH1/DPH2 domain 3"/>
    <property type="match status" value="1"/>
</dbReference>
<evidence type="ECO:0000256" key="5">
    <source>
        <dbReference type="ARBA" id="ARBA00023004"/>
    </source>
</evidence>
<dbReference type="PANTHER" id="PTHR10762:SF2">
    <property type="entry name" value="2-(3-AMINO-3-CARBOXYPROPYL)HISTIDINE SYNTHASE SUBUNIT 2"/>
    <property type="match status" value="1"/>
</dbReference>
<dbReference type="EMBL" id="JALLKP010000003">
    <property type="protein sequence ID" value="KAK2195750.1"/>
    <property type="molecule type" value="Genomic_DNA"/>
</dbReference>
<reference evidence="7" key="1">
    <citation type="journal article" date="2023" name="Nat. Microbiol.">
        <title>Babesia duncani multi-omics identifies virulence factors and drug targets.</title>
        <authorList>
            <person name="Singh P."/>
            <person name="Lonardi S."/>
            <person name="Liang Q."/>
            <person name="Vydyam P."/>
            <person name="Khabirova E."/>
            <person name="Fang T."/>
            <person name="Gihaz S."/>
            <person name="Thekkiniath J."/>
            <person name="Munshi M."/>
            <person name="Abel S."/>
            <person name="Ciampossin L."/>
            <person name="Batugedara G."/>
            <person name="Gupta M."/>
            <person name="Lu X.M."/>
            <person name="Lenz T."/>
            <person name="Chakravarty S."/>
            <person name="Cornillot E."/>
            <person name="Hu Y."/>
            <person name="Ma W."/>
            <person name="Gonzalez L.M."/>
            <person name="Sanchez S."/>
            <person name="Estrada K."/>
            <person name="Sanchez-Flores A."/>
            <person name="Montero E."/>
            <person name="Harb O.S."/>
            <person name="Le Roch K.G."/>
            <person name="Mamoun C.B."/>
        </authorList>
    </citation>
    <scope>NUCLEOTIDE SEQUENCE</scope>
    <source>
        <strain evidence="7">WA1</strain>
    </source>
</reference>
<comment type="similarity">
    <text evidence="3">Belongs to the DPH1/DPH2 family. DPH2 subfamily.</text>
</comment>
<dbReference type="GO" id="GO:0051536">
    <property type="term" value="F:iron-sulfur cluster binding"/>
    <property type="evidence" value="ECO:0007669"/>
    <property type="project" value="UniProtKB-KW"/>
</dbReference>
<keyword evidence="5" id="KW-0408">Iron</keyword>
<evidence type="ECO:0000256" key="6">
    <source>
        <dbReference type="ARBA" id="ARBA00023014"/>
    </source>
</evidence>
<gene>
    <name evidence="7" type="ORF">BdWA1_002344</name>
</gene>
<dbReference type="InterPro" id="IPR042265">
    <property type="entry name" value="DPH1/DPH2_3"/>
</dbReference>
<organism evidence="7 8">
    <name type="scientific">Babesia duncani</name>
    <dbReference type="NCBI Taxonomy" id="323732"/>
    <lineage>
        <taxon>Eukaryota</taxon>
        <taxon>Sar</taxon>
        <taxon>Alveolata</taxon>
        <taxon>Apicomplexa</taxon>
        <taxon>Aconoidasida</taxon>
        <taxon>Piroplasmida</taxon>
        <taxon>Babesiidae</taxon>
        <taxon>Babesia</taxon>
    </lineage>
</organism>
<protein>
    <submittedName>
        <fullName evidence="7">Bifunctional Diphthamide synthesis DPH1-DPH2/Diphthamide synthesis DPH1-DPH2</fullName>
    </submittedName>
</protein>
<keyword evidence="4" id="KW-0479">Metal-binding</keyword>
<dbReference type="Pfam" id="PF01866">
    <property type="entry name" value="Diphthamide_syn"/>
    <property type="match status" value="1"/>
</dbReference>
<dbReference type="NCBIfam" id="TIGR00322">
    <property type="entry name" value="diphth2_R"/>
    <property type="match status" value="1"/>
</dbReference>
<evidence type="ECO:0000256" key="4">
    <source>
        <dbReference type="ARBA" id="ARBA00022723"/>
    </source>
</evidence>
<dbReference type="GO" id="GO:0090560">
    <property type="term" value="F:2-(3-amino-3-carboxypropyl)histidine synthase activity"/>
    <property type="evidence" value="ECO:0007669"/>
    <property type="project" value="InterPro"/>
</dbReference>
<name>A0AAD9PJD4_9APIC</name>
<comment type="cofactor">
    <cofactor evidence="1">
        <name>[4Fe-4S] cluster</name>
        <dbReference type="ChEBI" id="CHEBI:49883"/>
    </cofactor>
</comment>
<dbReference type="InterPro" id="IPR042263">
    <property type="entry name" value="DPH1/DPH2_1"/>
</dbReference>
<dbReference type="SFLD" id="SFLDS00032">
    <property type="entry name" value="Radical_SAM_3-amino-3-carboxyp"/>
    <property type="match status" value="1"/>
</dbReference>
<dbReference type="FunFam" id="3.40.50.11860:FF:000001">
    <property type="entry name" value="2-(3-amino-3-carboxypropyl)histidine synthase subunit 2"/>
    <property type="match status" value="1"/>
</dbReference>
<accession>A0AAD9PJD4</accession>
<dbReference type="GeneID" id="94336642"/>
<keyword evidence="6" id="KW-0411">Iron-sulfur</keyword>